<dbReference type="PANTHER" id="PTHR24286">
    <property type="entry name" value="CYTOCHROME P450 26"/>
    <property type="match status" value="1"/>
</dbReference>
<dbReference type="EMBL" id="JAWDJX010000001">
    <property type="protein sequence ID" value="KAK3058760.1"/>
    <property type="molecule type" value="Genomic_DNA"/>
</dbReference>
<evidence type="ECO:0000256" key="3">
    <source>
        <dbReference type="ARBA" id="ARBA00022723"/>
    </source>
</evidence>
<evidence type="ECO:0000256" key="7">
    <source>
        <dbReference type="RuleBase" id="RU000461"/>
    </source>
</evidence>
<keyword evidence="2 7" id="KW-0349">Heme</keyword>
<keyword evidence="5 7" id="KW-0408">Iron</keyword>
<keyword evidence="9" id="KW-1185">Reference proteome</keyword>
<dbReference type="PANTHER" id="PTHR24286:SF384">
    <property type="entry name" value="P450, PUTATIVE (EUROFUNG)-RELATED"/>
    <property type="match status" value="1"/>
</dbReference>
<dbReference type="InterPro" id="IPR017972">
    <property type="entry name" value="Cyt_P450_CS"/>
</dbReference>
<dbReference type="PROSITE" id="PS00086">
    <property type="entry name" value="CYTOCHROME_P450"/>
    <property type="match status" value="1"/>
</dbReference>
<keyword evidence="3 7" id="KW-0479">Metal-binding</keyword>
<dbReference type="GO" id="GO:0004497">
    <property type="term" value="F:monooxygenase activity"/>
    <property type="evidence" value="ECO:0007669"/>
    <property type="project" value="UniProtKB-KW"/>
</dbReference>
<name>A0AAJ0GJF3_9PEZI</name>
<dbReference type="CDD" id="cd00302">
    <property type="entry name" value="cytochrome_P450"/>
    <property type="match status" value="1"/>
</dbReference>
<comment type="similarity">
    <text evidence="1 7">Belongs to the cytochrome P450 family.</text>
</comment>
<dbReference type="InterPro" id="IPR036396">
    <property type="entry name" value="Cyt_P450_sf"/>
</dbReference>
<evidence type="ECO:0000313" key="8">
    <source>
        <dbReference type="EMBL" id="KAK3058760.1"/>
    </source>
</evidence>
<dbReference type="GO" id="GO:0016125">
    <property type="term" value="P:sterol metabolic process"/>
    <property type="evidence" value="ECO:0007669"/>
    <property type="project" value="TreeGrafter"/>
</dbReference>
<dbReference type="Proteomes" id="UP001271007">
    <property type="component" value="Unassembled WGS sequence"/>
</dbReference>
<protein>
    <recommendedName>
        <fullName evidence="10">Cytochrome P450</fullName>
    </recommendedName>
</protein>
<evidence type="ECO:0000256" key="1">
    <source>
        <dbReference type="ARBA" id="ARBA00010617"/>
    </source>
</evidence>
<reference evidence="8" key="1">
    <citation type="submission" date="2023-04" db="EMBL/GenBank/DDBJ databases">
        <title>Black Yeasts Isolated from many extreme environments.</title>
        <authorList>
            <person name="Coleine C."/>
            <person name="Stajich J.E."/>
            <person name="Selbmann L."/>
        </authorList>
    </citation>
    <scope>NUCLEOTIDE SEQUENCE</scope>
    <source>
        <strain evidence="8">CCFEE 5312</strain>
    </source>
</reference>
<evidence type="ECO:0008006" key="10">
    <source>
        <dbReference type="Google" id="ProtNLM"/>
    </source>
</evidence>
<dbReference type="InterPro" id="IPR001128">
    <property type="entry name" value="Cyt_P450"/>
</dbReference>
<comment type="caution">
    <text evidence="8">The sequence shown here is derived from an EMBL/GenBank/DDBJ whole genome shotgun (WGS) entry which is preliminary data.</text>
</comment>
<sequence>MTSKPQPQLPAGNASMLSGVSENLTFHASPESFIVNHVLHYHKQHPGEVANRVPLRAKILNRNVIIVSAYHQVRAVLCPRDERTDDEGDGKVPYVAAAPYKRLMEAFFPPPNLLLNDGCPHRKMKEPWAVCVQSLESEKMQSRIVARTSGLIKRLVGSEAVDLYKELKELSWEIFLSTVLDFSPADQGYADINAGIWHSPRKTGIGARKKLQSIILDRLRSRRPVWISEDVLKSRPEEEIVNHLLMSTSSLAVKAFSSLLLAFLLNVYLFGGDDAVPGQILKWIATGSPQEAEEKAEAVLQETLRLSPPIVGVMRRATTERTLPSLGSSESDTMVPASWDVWSYFPGANRDHAVFGGDADYFKMARYLVDDSRLPPPIAFGLGSKTCLGQQFVFKAATAVLQAFRQSRVELKGSVISPGMKGWLGWEIASPEQWAKDIKQLPTQRPSKPTMIHVIRNT</sequence>
<accession>A0AAJ0GJF3</accession>
<dbReference type="Pfam" id="PF00067">
    <property type="entry name" value="p450"/>
    <property type="match status" value="1"/>
</dbReference>
<dbReference type="Gene3D" id="1.10.630.10">
    <property type="entry name" value="Cytochrome P450"/>
    <property type="match status" value="1"/>
</dbReference>
<keyword evidence="4 7" id="KW-0560">Oxidoreductase</keyword>
<evidence type="ECO:0000256" key="6">
    <source>
        <dbReference type="ARBA" id="ARBA00023033"/>
    </source>
</evidence>
<dbReference type="AlphaFoldDB" id="A0AAJ0GJF3"/>
<evidence type="ECO:0000256" key="4">
    <source>
        <dbReference type="ARBA" id="ARBA00023002"/>
    </source>
</evidence>
<evidence type="ECO:0000313" key="9">
    <source>
        <dbReference type="Proteomes" id="UP001271007"/>
    </source>
</evidence>
<evidence type="ECO:0000256" key="5">
    <source>
        <dbReference type="ARBA" id="ARBA00023004"/>
    </source>
</evidence>
<proteinExistence type="inferred from homology"/>
<gene>
    <name evidence="8" type="ORF">LTR09_000325</name>
</gene>
<organism evidence="8 9">
    <name type="scientific">Extremus antarcticus</name>
    <dbReference type="NCBI Taxonomy" id="702011"/>
    <lineage>
        <taxon>Eukaryota</taxon>
        <taxon>Fungi</taxon>
        <taxon>Dikarya</taxon>
        <taxon>Ascomycota</taxon>
        <taxon>Pezizomycotina</taxon>
        <taxon>Dothideomycetes</taxon>
        <taxon>Dothideomycetidae</taxon>
        <taxon>Mycosphaerellales</taxon>
        <taxon>Extremaceae</taxon>
        <taxon>Extremus</taxon>
    </lineage>
</organism>
<dbReference type="SUPFAM" id="SSF48264">
    <property type="entry name" value="Cytochrome P450"/>
    <property type="match status" value="1"/>
</dbReference>
<evidence type="ECO:0000256" key="2">
    <source>
        <dbReference type="ARBA" id="ARBA00022617"/>
    </source>
</evidence>
<dbReference type="GO" id="GO:0020037">
    <property type="term" value="F:heme binding"/>
    <property type="evidence" value="ECO:0007669"/>
    <property type="project" value="InterPro"/>
</dbReference>
<dbReference type="GO" id="GO:0016705">
    <property type="term" value="F:oxidoreductase activity, acting on paired donors, with incorporation or reduction of molecular oxygen"/>
    <property type="evidence" value="ECO:0007669"/>
    <property type="project" value="InterPro"/>
</dbReference>
<keyword evidence="6 7" id="KW-0503">Monooxygenase</keyword>
<dbReference type="GO" id="GO:0005506">
    <property type="term" value="F:iron ion binding"/>
    <property type="evidence" value="ECO:0007669"/>
    <property type="project" value="InterPro"/>
</dbReference>